<evidence type="ECO:0000313" key="3">
    <source>
        <dbReference type="Proteomes" id="UP000054047"/>
    </source>
</evidence>
<reference evidence="2 3" key="1">
    <citation type="submission" date="2013-12" db="EMBL/GenBank/DDBJ databases">
        <title>Draft genome of the parsitic nematode Ancylostoma duodenale.</title>
        <authorList>
            <person name="Mitreva M."/>
        </authorList>
    </citation>
    <scope>NUCLEOTIDE SEQUENCE [LARGE SCALE GENOMIC DNA]</scope>
    <source>
        <strain evidence="2 3">Zhejiang</strain>
    </source>
</reference>
<evidence type="ECO:0000313" key="2">
    <source>
        <dbReference type="EMBL" id="KIH66429.1"/>
    </source>
</evidence>
<dbReference type="SUPFAM" id="SSF55486">
    <property type="entry name" value="Metalloproteases ('zincins'), catalytic domain"/>
    <property type="match status" value="1"/>
</dbReference>
<dbReference type="GO" id="GO:0042277">
    <property type="term" value="F:peptide binding"/>
    <property type="evidence" value="ECO:0007669"/>
    <property type="project" value="TreeGrafter"/>
</dbReference>
<organism evidence="2 3">
    <name type="scientific">Ancylostoma duodenale</name>
    <dbReference type="NCBI Taxonomy" id="51022"/>
    <lineage>
        <taxon>Eukaryota</taxon>
        <taxon>Metazoa</taxon>
        <taxon>Ecdysozoa</taxon>
        <taxon>Nematoda</taxon>
        <taxon>Chromadorea</taxon>
        <taxon>Rhabditida</taxon>
        <taxon>Rhabditina</taxon>
        <taxon>Rhabditomorpha</taxon>
        <taxon>Strongyloidea</taxon>
        <taxon>Ancylostomatidae</taxon>
        <taxon>Ancylostomatinae</taxon>
        <taxon>Ancylostoma</taxon>
    </lineage>
</organism>
<dbReference type="Proteomes" id="UP000054047">
    <property type="component" value="Unassembled WGS sequence"/>
</dbReference>
<dbReference type="PANTHER" id="PTHR11533:SF299">
    <property type="entry name" value="AMINOPEPTIDASE"/>
    <property type="match status" value="1"/>
</dbReference>
<dbReference type="InterPro" id="IPR050344">
    <property type="entry name" value="Peptidase_M1_aminopeptidases"/>
</dbReference>
<proteinExistence type="predicted"/>
<dbReference type="InterPro" id="IPR014782">
    <property type="entry name" value="Peptidase_M1_dom"/>
</dbReference>
<dbReference type="Gene3D" id="1.10.390.10">
    <property type="entry name" value="Neutral Protease Domain 2"/>
    <property type="match status" value="1"/>
</dbReference>
<dbReference type="GO" id="GO:0043171">
    <property type="term" value="P:peptide catabolic process"/>
    <property type="evidence" value="ECO:0007669"/>
    <property type="project" value="TreeGrafter"/>
</dbReference>
<evidence type="ECO:0000259" key="1">
    <source>
        <dbReference type="Pfam" id="PF01433"/>
    </source>
</evidence>
<name>A0A0C2H4G7_9BILA</name>
<dbReference type="InterPro" id="IPR027268">
    <property type="entry name" value="Peptidase_M4/M1_CTD_sf"/>
</dbReference>
<dbReference type="GO" id="GO:0070006">
    <property type="term" value="F:metalloaminopeptidase activity"/>
    <property type="evidence" value="ECO:0007669"/>
    <property type="project" value="TreeGrafter"/>
</dbReference>
<accession>A0A0C2H4G7</accession>
<keyword evidence="3" id="KW-1185">Reference proteome</keyword>
<dbReference type="GO" id="GO:0005615">
    <property type="term" value="C:extracellular space"/>
    <property type="evidence" value="ECO:0007669"/>
    <property type="project" value="TreeGrafter"/>
</dbReference>
<dbReference type="Pfam" id="PF01433">
    <property type="entry name" value="Peptidase_M1"/>
    <property type="match status" value="1"/>
</dbReference>
<feature type="domain" description="Peptidase M1 membrane alanine aminopeptidase" evidence="1">
    <location>
        <begin position="19"/>
        <end position="72"/>
    </location>
</feature>
<dbReference type="GO" id="GO:0008270">
    <property type="term" value="F:zinc ion binding"/>
    <property type="evidence" value="ECO:0007669"/>
    <property type="project" value="InterPro"/>
</dbReference>
<protein>
    <recommendedName>
        <fullName evidence="1">Peptidase M1 membrane alanine aminopeptidase domain-containing protein</fullName>
    </recommendedName>
</protein>
<sequence>MPFEPGSCETHLHPAVKFAFSDLVALPDFSAGAMENWGLITFREGLLLADGLPEPGDASRQITVIAHELAHQQEFWEKKSQILTSTGSTLVFLCYSLAVKSCNLIDGIST</sequence>
<dbReference type="GO" id="GO:0005737">
    <property type="term" value="C:cytoplasm"/>
    <property type="evidence" value="ECO:0007669"/>
    <property type="project" value="TreeGrafter"/>
</dbReference>
<dbReference type="MEROPS" id="M01.016"/>
<dbReference type="PANTHER" id="PTHR11533">
    <property type="entry name" value="PROTEASE M1 ZINC METALLOPROTEASE"/>
    <property type="match status" value="1"/>
</dbReference>
<dbReference type="GO" id="GO:0006508">
    <property type="term" value="P:proteolysis"/>
    <property type="evidence" value="ECO:0007669"/>
    <property type="project" value="TreeGrafter"/>
</dbReference>
<dbReference type="GO" id="GO:0016020">
    <property type="term" value="C:membrane"/>
    <property type="evidence" value="ECO:0007669"/>
    <property type="project" value="TreeGrafter"/>
</dbReference>
<gene>
    <name evidence="2" type="ORF">ANCDUO_03241</name>
</gene>
<dbReference type="OrthoDB" id="6337587at2759"/>
<dbReference type="AlphaFoldDB" id="A0A0C2H4G7"/>
<dbReference type="EMBL" id="KN727122">
    <property type="protein sequence ID" value="KIH66429.1"/>
    <property type="molecule type" value="Genomic_DNA"/>
</dbReference>